<protein>
    <recommendedName>
        <fullName evidence="1">MULE transposase domain-containing protein</fullName>
    </recommendedName>
</protein>
<feature type="domain" description="MULE transposase" evidence="1">
    <location>
        <begin position="1"/>
        <end position="31"/>
    </location>
</feature>
<dbReference type="Proteomes" id="UP001149079">
    <property type="component" value="Unassembled WGS sequence"/>
</dbReference>
<dbReference type="RefSeq" id="XP_056521419.1">
    <property type="nucleotide sequence ID" value="XM_056667823.1"/>
</dbReference>
<accession>A0A9W9GVX7</accession>
<reference evidence="2" key="1">
    <citation type="submission" date="2022-11" db="EMBL/GenBank/DDBJ databases">
        <authorList>
            <person name="Petersen C."/>
        </authorList>
    </citation>
    <scope>NUCLEOTIDE SEQUENCE</scope>
    <source>
        <strain evidence="2">IBT 22155</strain>
    </source>
</reference>
<evidence type="ECO:0000313" key="2">
    <source>
        <dbReference type="EMBL" id="KAJ5131040.1"/>
    </source>
</evidence>
<keyword evidence="3" id="KW-1185">Reference proteome</keyword>
<evidence type="ECO:0000259" key="1">
    <source>
        <dbReference type="Pfam" id="PF10551"/>
    </source>
</evidence>
<dbReference type="Pfam" id="PF10551">
    <property type="entry name" value="MULE"/>
    <property type="match status" value="1"/>
</dbReference>
<reference evidence="2" key="2">
    <citation type="journal article" date="2023" name="IMA Fungus">
        <title>Comparative genomic study of the Penicillium genus elucidates a diverse pangenome and 15 lateral gene transfer events.</title>
        <authorList>
            <person name="Petersen C."/>
            <person name="Sorensen T."/>
            <person name="Nielsen M.R."/>
            <person name="Sondergaard T.E."/>
            <person name="Sorensen J.L."/>
            <person name="Fitzpatrick D.A."/>
            <person name="Frisvad J.C."/>
            <person name="Nielsen K.L."/>
        </authorList>
    </citation>
    <scope>NUCLEOTIDE SEQUENCE</scope>
    <source>
        <strain evidence="2">IBT 22155</strain>
    </source>
</reference>
<sequence>MTDNEKPLRNAIRYVFPGTNTLICYWHIIKNIQARFRPRINVAVAAEQPARSWSSSILMVSQRRLSSSQSHKYELNRRWETIKMELDQIFFAHSQEEHDLRWREFRDEYETPYGEVLR</sequence>
<organism evidence="2 3">
    <name type="scientific">Penicillium bovifimosum</name>
    <dbReference type="NCBI Taxonomy" id="126998"/>
    <lineage>
        <taxon>Eukaryota</taxon>
        <taxon>Fungi</taxon>
        <taxon>Dikarya</taxon>
        <taxon>Ascomycota</taxon>
        <taxon>Pezizomycotina</taxon>
        <taxon>Eurotiomycetes</taxon>
        <taxon>Eurotiomycetidae</taxon>
        <taxon>Eurotiales</taxon>
        <taxon>Aspergillaceae</taxon>
        <taxon>Penicillium</taxon>
    </lineage>
</organism>
<dbReference type="AlphaFoldDB" id="A0A9W9GVX7"/>
<comment type="caution">
    <text evidence="2">The sequence shown here is derived from an EMBL/GenBank/DDBJ whole genome shotgun (WGS) entry which is preliminary data.</text>
</comment>
<dbReference type="EMBL" id="JAPQKL010000005">
    <property type="protein sequence ID" value="KAJ5131040.1"/>
    <property type="molecule type" value="Genomic_DNA"/>
</dbReference>
<proteinExistence type="predicted"/>
<gene>
    <name evidence="2" type="ORF">N7515_007079</name>
</gene>
<name>A0A9W9GVX7_9EURO</name>
<dbReference type="GeneID" id="81406993"/>
<evidence type="ECO:0000313" key="3">
    <source>
        <dbReference type="Proteomes" id="UP001149079"/>
    </source>
</evidence>
<dbReference type="InterPro" id="IPR018289">
    <property type="entry name" value="MULE_transposase_dom"/>
</dbReference>
<dbReference type="OrthoDB" id="2420627at2759"/>